<proteinExistence type="predicted"/>
<dbReference type="FunFam" id="3.30.1370.50:FF:000006">
    <property type="entry name" value="NF-X1 finger transcription factor"/>
    <property type="match status" value="1"/>
</dbReference>
<feature type="signal peptide" evidence="2">
    <location>
        <begin position="1"/>
        <end position="18"/>
    </location>
</feature>
<feature type="compositionally biased region" description="Polar residues" evidence="1">
    <location>
        <begin position="233"/>
        <end position="256"/>
    </location>
</feature>
<dbReference type="GO" id="GO:0000122">
    <property type="term" value="P:negative regulation of transcription by RNA polymerase II"/>
    <property type="evidence" value="ECO:0007669"/>
    <property type="project" value="TreeGrafter"/>
</dbReference>
<evidence type="ECO:0000256" key="2">
    <source>
        <dbReference type="SAM" id="SignalP"/>
    </source>
</evidence>
<evidence type="ECO:0000256" key="1">
    <source>
        <dbReference type="SAM" id="MobiDB-lite"/>
    </source>
</evidence>
<comment type="caution">
    <text evidence="4">The sequence shown here is derived from an EMBL/GenBank/DDBJ whole genome shotgun (WGS) entry which is preliminary data.</text>
</comment>
<feature type="region of interest" description="Disordered" evidence="1">
    <location>
        <begin position="180"/>
        <end position="295"/>
    </location>
</feature>
<dbReference type="CDD" id="cd06006">
    <property type="entry name" value="R3H_unknown_2"/>
    <property type="match status" value="1"/>
</dbReference>
<gene>
    <name evidence="4" type="ORF">C8035_v012049</name>
</gene>
<dbReference type="PROSITE" id="PS51061">
    <property type="entry name" value="R3H"/>
    <property type="match status" value="1"/>
</dbReference>
<feature type="compositionally biased region" description="Low complexity" evidence="1">
    <location>
        <begin position="197"/>
        <end position="209"/>
    </location>
</feature>
<dbReference type="EMBL" id="QAPG01005164">
    <property type="protein sequence ID" value="TDZ27106.1"/>
    <property type="molecule type" value="Genomic_DNA"/>
</dbReference>
<dbReference type="AlphaFoldDB" id="A0A4R8PSA6"/>
<feature type="compositionally biased region" description="Polar residues" evidence="1">
    <location>
        <begin position="117"/>
        <end position="126"/>
    </location>
</feature>
<feature type="chain" id="PRO_5020710969" evidence="2">
    <location>
        <begin position="19"/>
        <end position="709"/>
    </location>
</feature>
<feature type="region of interest" description="Disordered" evidence="1">
    <location>
        <begin position="105"/>
        <end position="143"/>
    </location>
</feature>
<name>A0A4R8PSA6_9PEZI</name>
<dbReference type="GO" id="GO:0000981">
    <property type="term" value="F:DNA-binding transcription factor activity, RNA polymerase II-specific"/>
    <property type="evidence" value="ECO:0007669"/>
    <property type="project" value="TreeGrafter"/>
</dbReference>
<dbReference type="SUPFAM" id="SSF82708">
    <property type="entry name" value="R3H domain"/>
    <property type="match status" value="1"/>
</dbReference>
<dbReference type="SMART" id="SM00393">
    <property type="entry name" value="R3H"/>
    <property type="match status" value="1"/>
</dbReference>
<dbReference type="InterPro" id="IPR034077">
    <property type="entry name" value="R3H_FAP1"/>
</dbReference>
<dbReference type="InterPro" id="IPR001374">
    <property type="entry name" value="R3H_dom"/>
</dbReference>
<evidence type="ECO:0000259" key="3">
    <source>
        <dbReference type="PROSITE" id="PS51061"/>
    </source>
</evidence>
<dbReference type="Gene3D" id="3.30.1370.50">
    <property type="entry name" value="R3H-like domain"/>
    <property type="match status" value="1"/>
</dbReference>
<dbReference type="GO" id="GO:0005634">
    <property type="term" value="C:nucleus"/>
    <property type="evidence" value="ECO:0007669"/>
    <property type="project" value="TreeGrafter"/>
</dbReference>
<reference evidence="4 5" key="1">
    <citation type="submission" date="2018-11" db="EMBL/GenBank/DDBJ databases">
        <title>Genome sequence and assembly of Colletotrichum spinosum.</title>
        <authorList>
            <person name="Gan P."/>
            <person name="Shirasu K."/>
        </authorList>
    </citation>
    <scope>NUCLEOTIDE SEQUENCE [LARGE SCALE GENOMIC DNA]</scope>
    <source>
        <strain evidence="4 5">CBS 515.97</strain>
    </source>
</reference>
<dbReference type="InterPro" id="IPR034078">
    <property type="entry name" value="NFX1_fam"/>
</dbReference>
<dbReference type="Proteomes" id="UP000295083">
    <property type="component" value="Unassembled WGS sequence"/>
</dbReference>
<evidence type="ECO:0000313" key="4">
    <source>
        <dbReference type="EMBL" id="TDZ27106.1"/>
    </source>
</evidence>
<feature type="compositionally biased region" description="Basic residues" evidence="1">
    <location>
        <begin position="210"/>
        <end position="222"/>
    </location>
</feature>
<organism evidence="4 5">
    <name type="scientific">Colletotrichum spinosum</name>
    <dbReference type="NCBI Taxonomy" id="1347390"/>
    <lineage>
        <taxon>Eukaryota</taxon>
        <taxon>Fungi</taxon>
        <taxon>Dikarya</taxon>
        <taxon>Ascomycota</taxon>
        <taxon>Pezizomycotina</taxon>
        <taxon>Sordariomycetes</taxon>
        <taxon>Hypocreomycetidae</taxon>
        <taxon>Glomerellales</taxon>
        <taxon>Glomerellaceae</taxon>
        <taxon>Colletotrichum</taxon>
        <taxon>Colletotrichum orbiculare species complex</taxon>
    </lineage>
</organism>
<dbReference type="Pfam" id="PF01424">
    <property type="entry name" value="R3H"/>
    <property type="match status" value="1"/>
</dbReference>
<feature type="domain" description="R3H" evidence="3">
    <location>
        <begin position="440"/>
        <end position="503"/>
    </location>
</feature>
<dbReference type="CDD" id="cd06008">
    <property type="entry name" value="NF-X1-zinc-finger"/>
    <property type="match status" value="1"/>
</dbReference>
<dbReference type="GO" id="GO:0000977">
    <property type="term" value="F:RNA polymerase II transcription regulatory region sequence-specific DNA binding"/>
    <property type="evidence" value="ECO:0007669"/>
    <property type="project" value="TreeGrafter"/>
</dbReference>
<sequence length="709" mass="76806">MQLSHSVPLFIAFGLASAANRCETNGWYNGPFGNNRQLNAPNDAGASASYAWNGNTIVVKMQTKSDRCPPEDTCQDNITYNFKNTGTARIRVRIEEQVNEHTELILPPGRNSPFRHYNNNNKQTPPTDQPCLKLDHRLKSKPRRRRLEEEALIPVGEVDLGVDEEIEGVVNEAVEAANQNQDRVSVAPEPAAPPAAPANASEAAPSGSSRRGRGRGGSRGGRRGGATRGGQVSGTQRTFGGHLTTNVTGGESSASLSADAPDFVPGQPIAQKSAPAPKQRKPQYPTAPKSTANDLPTRIHEDISHGQTHTCRKECHRPGECEDADIAGHHCAQSCGKIRKSCEHSCQDVCHAPYPCKEDRPCQSKTFITCDCQHRKKEVKCLATLANPTPERDTLKCDDECLRLQRNQRLAAALNVDPDHSDDHIPYSDKTLQLFRGVSPTWAQNQEREFRVFASEPSEKRLRFKPMPSKQRAFLHSLAEDFGFDSESQDPEPHRHVSIFKTPRFVSAPKKTIAQCVKIRTDAAKAAAPPAPSSSAAATAVPDPFNSILLTAPRFGLTIDEVDSALAPHLTAHNNLSFTTSFLPSDEILLRAVPVTSWGTSPSAVESSLTSLRTLVHRTVTKEGFAAAAILVTSDANLNVLRREGATAGGSGGWNAVVGRAAAQRRTLAPAKPEARPASGFVSFSKLARKKIVEDSVADDWEAAADGEE</sequence>
<dbReference type="PANTHER" id="PTHR12360">
    <property type="entry name" value="NUCLEAR TRANSCRIPTION FACTOR, X-BOX BINDING 1 NFX1"/>
    <property type="match status" value="1"/>
</dbReference>
<evidence type="ECO:0000313" key="5">
    <source>
        <dbReference type="Proteomes" id="UP000295083"/>
    </source>
</evidence>
<dbReference type="InterPro" id="IPR036867">
    <property type="entry name" value="R3H_dom_sf"/>
</dbReference>
<protein>
    <submittedName>
        <fullName evidence="4">FKBP12-associated protein 1-like protein</fullName>
    </submittedName>
</protein>
<keyword evidence="5" id="KW-1185">Reference proteome</keyword>
<accession>A0A4R8PSA6</accession>
<feature type="compositionally biased region" description="Gly residues" evidence="1">
    <location>
        <begin position="223"/>
        <end position="232"/>
    </location>
</feature>
<dbReference type="PANTHER" id="PTHR12360:SF12">
    <property type="entry name" value="TRANSCRIPTIONAL REPRESSOR NF-X1"/>
    <property type="match status" value="1"/>
</dbReference>
<keyword evidence="2" id="KW-0732">Signal</keyword>